<dbReference type="FunFam" id="3.80.10.10:FF:000129">
    <property type="entry name" value="Leucine-rich repeat receptor-like kinase"/>
    <property type="match status" value="1"/>
</dbReference>
<dbReference type="FunFam" id="3.30.200.20:FF:000162">
    <property type="entry name" value="Adenine nucleotide alpha hydrolase-like domain kinase"/>
    <property type="match status" value="1"/>
</dbReference>
<evidence type="ECO:0000256" key="16">
    <source>
        <dbReference type="ARBA" id="ARBA00048679"/>
    </source>
</evidence>
<evidence type="ECO:0000256" key="1">
    <source>
        <dbReference type="ARBA" id="ARBA00004167"/>
    </source>
</evidence>
<keyword evidence="3" id="KW-0723">Serine/threonine-protein kinase</keyword>
<dbReference type="SMART" id="SM00369">
    <property type="entry name" value="LRR_TYP"/>
    <property type="match status" value="4"/>
</dbReference>
<dbReference type="Gene3D" id="3.30.200.20">
    <property type="entry name" value="Phosphorylase Kinase, domain 1"/>
    <property type="match status" value="1"/>
</dbReference>
<evidence type="ECO:0000256" key="7">
    <source>
        <dbReference type="ARBA" id="ARBA00022729"/>
    </source>
</evidence>
<keyword evidence="11 17" id="KW-0067">ATP-binding</keyword>
<proteinExistence type="predicted"/>
<dbReference type="Pfam" id="PF07714">
    <property type="entry name" value="PK_Tyr_Ser-Thr"/>
    <property type="match status" value="1"/>
</dbReference>
<evidence type="ECO:0000256" key="4">
    <source>
        <dbReference type="ARBA" id="ARBA00022614"/>
    </source>
</evidence>
<keyword evidence="4" id="KW-0433">Leucine-rich repeat</keyword>
<dbReference type="PANTHER" id="PTHR45631:SF68">
    <property type="entry name" value="REPEAT FAMILY PROTEIN, PUTATIVE, EXPRESSED-RELATED"/>
    <property type="match status" value="1"/>
</dbReference>
<evidence type="ECO:0000256" key="17">
    <source>
        <dbReference type="PROSITE-ProRule" id="PRU10141"/>
    </source>
</evidence>
<dbReference type="Proteomes" id="UP001633002">
    <property type="component" value="Unassembled WGS sequence"/>
</dbReference>
<feature type="compositionally biased region" description="Polar residues" evidence="18">
    <location>
        <begin position="1165"/>
        <end position="1177"/>
    </location>
</feature>
<dbReference type="GO" id="GO:0004674">
    <property type="term" value="F:protein serine/threonine kinase activity"/>
    <property type="evidence" value="ECO:0007669"/>
    <property type="project" value="UniProtKB-KW"/>
</dbReference>
<dbReference type="InterPro" id="IPR017441">
    <property type="entry name" value="Protein_kinase_ATP_BS"/>
</dbReference>
<dbReference type="GO" id="GO:0016020">
    <property type="term" value="C:membrane"/>
    <property type="evidence" value="ECO:0007669"/>
    <property type="project" value="UniProtKB-SubCell"/>
</dbReference>
<organism evidence="21 22">
    <name type="scientific">Riccia sorocarpa</name>
    <dbReference type="NCBI Taxonomy" id="122646"/>
    <lineage>
        <taxon>Eukaryota</taxon>
        <taxon>Viridiplantae</taxon>
        <taxon>Streptophyta</taxon>
        <taxon>Embryophyta</taxon>
        <taxon>Marchantiophyta</taxon>
        <taxon>Marchantiopsida</taxon>
        <taxon>Marchantiidae</taxon>
        <taxon>Marchantiales</taxon>
        <taxon>Ricciaceae</taxon>
        <taxon>Riccia</taxon>
    </lineage>
</organism>
<dbReference type="SMART" id="SM00220">
    <property type="entry name" value="S_TKc"/>
    <property type="match status" value="1"/>
</dbReference>
<dbReference type="SUPFAM" id="SSF56112">
    <property type="entry name" value="Protein kinase-like (PK-like)"/>
    <property type="match status" value="1"/>
</dbReference>
<evidence type="ECO:0000256" key="2">
    <source>
        <dbReference type="ARBA" id="ARBA00012513"/>
    </source>
</evidence>
<evidence type="ECO:0000256" key="19">
    <source>
        <dbReference type="SAM" id="Phobius"/>
    </source>
</evidence>
<dbReference type="PROSITE" id="PS00108">
    <property type="entry name" value="PROTEIN_KINASE_ST"/>
    <property type="match status" value="1"/>
</dbReference>
<gene>
    <name evidence="21" type="ORF">R1sor_002460</name>
</gene>
<dbReference type="Pfam" id="PF12819">
    <property type="entry name" value="Malectin_like"/>
    <property type="match status" value="1"/>
</dbReference>
<feature type="transmembrane region" description="Helical" evidence="19">
    <location>
        <begin position="784"/>
        <end position="806"/>
    </location>
</feature>
<dbReference type="SUPFAM" id="SSF52058">
    <property type="entry name" value="L domain-like"/>
    <property type="match status" value="1"/>
</dbReference>
<evidence type="ECO:0000313" key="22">
    <source>
        <dbReference type="Proteomes" id="UP001633002"/>
    </source>
</evidence>
<dbReference type="GO" id="GO:0005524">
    <property type="term" value="F:ATP binding"/>
    <property type="evidence" value="ECO:0007669"/>
    <property type="project" value="UniProtKB-UniRule"/>
</dbReference>
<evidence type="ECO:0000256" key="11">
    <source>
        <dbReference type="ARBA" id="ARBA00022840"/>
    </source>
</evidence>
<feature type="region of interest" description="Disordered" evidence="18">
    <location>
        <begin position="1162"/>
        <end position="1189"/>
    </location>
</feature>
<keyword evidence="22" id="KW-1185">Reference proteome</keyword>
<evidence type="ECO:0000313" key="21">
    <source>
        <dbReference type="EMBL" id="KAL3684438.1"/>
    </source>
</evidence>
<evidence type="ECO:0000256" key="18">
    <source>
        <dbReference type="SAM" id="MobiDB-lite"/>
    </source>
</evidence>
<evidence type="ECO:0000256" key="5">
    <source>
        <dbReference type="ARBA" id="ARBA00022679"/>
    </source>
</evidence>
<dbReference type="InterPro" id="IPR024788">
    <property type="entry name" value="Malectin-like_Carb-bd_dom"/>
</dbReference>
<keyword evidence="8" id="KW-0677">Repeat</keyword>
<evidence type="ECO:0000256" key="10">
    <source>
        <dbReference type="ARBA" id="ARBA00022777"/>
    </source>
</evidence>
<comment type="caution">
    <text evidence="21">The sequence shown here is derived from an EMBL/GenBank/DDBJ whole genome shotgun (WGS) entry which is preliminary data.</text>
</comment>
<dbReference type="PROSITE" id="PS50011">
    <property type="entry name" value="PROTEIN_KINASE_DOM"/>
    <property type="match status" value="1"/>
</dbReference>
<dbReference type="PANTHER" id="PTHR45631">
    <property type="entry name" value="OS07G0107800 PROTEIN-RELATED"/>
    <property type="match status" value="1"/>
</dbReference>
<keyword evidence="5" id="KW-0808">Transferase</keyword>
<dbReference type="InterPro" id="IPR003591">
    <property type="entry name" value="Leu-rich_rpt_typical-subtyp"/>
</dbReference>
<reference evidence="21 22" key="1">
    <citation type="submission" date="2024-09" db="EMBL/GenBank/DDBJ databases">
        <title>Chromosome-scale assembly of Riccia sorocarpa.</title>
        <authorList>
            <person name="Paukszto L."/>
        </authorList>
    </citation>
    <scope>NUCLEOTIDE SEQUENCE [LARGE SCALE GENOMIC DNA]</scope>
    <source>
        <strain evidence="21">LP-2024</strain>
        <tissue evidence="21">Aerial parts of the thallus</tissue>
    </source>
</reference>
<dbReference type="AlphaFoldDB" id="A0ABD3GYV8"/>
<dbReference type="InterPro" id="IPR011009">
    <property type="entry name" value="Kinase-like_dom_sf"/>
</dbReference>
<dbReference type="InterPro" id="IPR001245">
    <property type="entry name" value="Ser-Thr/Tyr_kinase_cat_dom"/>
</dbReference>
<feature type="binding site" evidence="17">
    <location>
        <position position="874"/>
    </location>
    <ligand>
        <name>ATP</name>
        <dbReference type="ChEBI" id="CHEBI:30616"/>
    </ligand>
</feature>
<evidence type="ECO:0000256" key="9">
    <source>
        <dbReference type="ARBA" id="ARBA00022741"/>
    </source>
</evidence>
<name>A0ABD3GYV8_9MARC</name>
<keyword evidence="6 19" id="KW-0812">Transmembrane</keyword>
<accession>A0ABD3GYV8</accession>
<dbReference type="FunFam" id="3.80.10.10:FF:000041">
    <property type="entry name" value="LRR receptor-like serine/threonine-protein kinase ERECTA"/>
    <property type="match status" value="1"/>
</dbReference>
<evidence type="ECO:0000256" key="14">
    <source>
        <dbReference type="ARBA" id="ARBA00023180"/>
    </source>
</evidence>
<keyword evidence="13 19" id="KW-0472">Membrane</keyword>
<dbReference type="Gene3D" id="1.10.510.10">
    <property type="entry name" value="Transferase(Phosphotransferase) domain 1"/>
    <property type="match status" value="1"/>
</dbReference>
<evidence type="ECO:0000256" key="6">
    <source>
        <dbReference type="ARBA" id="ARBA00022692"/>
    </source>
</evidence>
<protein>
    <recommendedName>
        <fullName evidence="2">non-specific serine/threonine protein kinase</fullName>
        <ecNumber evidence="2">2.7.11.1</ecNumber>
    </recommendedName>
</protein>
<dbReference type="EMBL" id="JBJQOH010000006">
    <property type="protein sequence ID" value="KAL3684438.1"/>
    <property type="molecule type" value="Genomic_DNA"/>
</dbReference>
<evidence type="ECO:0000256" key="3">
    <source>
        <dbReference type="ARBA" id="ARBA00022527"/>
    </source>
</evidence>
<comment type="catalytic activity">
    <reaction evidence="15">
        <text>L-threonyl-[protein] + ATP = O-phospho-L-threonyl-[protein] + ADP + H(+)</text>
        <dbReference type="Rhea" id="RHEA:46608"/>
        <dbReference type="Rhea" id="RHEA-COMP:11060"/>
        <dbReference type="Rhea" id="RHEA-COMP:11605"/>
        <dbReference type="ChEBI" id="CHEBI:15378"/>
        <dbReference type="ChEBI" id="CHEBI:30013"/>
        <dbReference type="ChEBI" id="CHEBI:30616"/>
        <dbReference type="ChEBI" id="CHEBI:61977"/>
        <dbReference type="ChEBI" id="CHEBI:456216"/>
        <dbReference type="EC" id="2.7.11.1"/>
    </reaction>
</comment>
<evidence type="ECO:0000256" key="15">
    <source>
        <dbReference type="ARBA" id="ARBA00047899"/>
    </source>
</evidence>
<keyword evidence="12 19" id="KW-1133">Transmembrane helix</keyword>
<evidence type="ECO:0000256" key="8">
    <source>
        <dbReference type="ARBA" id="ARBA00022737"/>
    </source>
</evidence>
<dbReference type="Pfam" id="PF00560">
    <property type="entry name" value="LRR_1"/>
    <property type="match status" value="5"/>
</dbReference>
<dbReference type="Gene3D" id="3.80.10.10">
    <property type="entry name" value="Ribonuclease Inhibitor"/>
    <property type="match status" value="2"/>
</dbReference>
<keyword evidence="14" id="KW-0325">Glycoprotein</keyword>
<comment type="subcellular location">
    <subcellularLocation>
        <location evidence="1">Membrane</location>
        <topology evidence="1">Single-pass membrane protein</topology>
    </subcellularLocation>
</comment>
<dbReference type="InterPro" id="IPR001611">
    <property type="entry name" value="Leu-rich_rpt"/>
</dbReference>
<keyword evidence="10" id="KW-0418">Kinase</keyword>
<dbReference type="InterPro" id="IPR008271">
    <property type="entry name" value="Ser/Thr_kinase_AS"/>
</dbReference>
<dbReference type="InterPro" id="IPR032675">
    <property type="entry name" value="LRR_dom_sf"/>
</dbReference>
<evidence type="ECO:0000259" key="20">
    <source>
        <dbReference type="PROSITE" id="PS50011"/>
    </source>
</evidence>
<sequence>MERRSPQGEPRFPVPKSILWSACFTYLVLSSLLVHVVSQKASDFISIDCGGTGFVDVATEIEWLPDKSFLSSVEVLTDKLVAVPATVALDDQTVKTLANGNLVKTAMVFRPRVDGIMPSKYCYGVGVKNITNYLVRVTFPTSNLTANDPSIDLSRYNKRFYFAVDATFIATIELDPVAPKTIELVVTPLDEKMHICFVPLEDRSSMPAVSTIELRPLPRDLYHDGRGAKSGGASLLNQPRVGNTDVLATSLITISRLNFGGNISEPPIRYPSDQHDRLWYPAGPRDTIKRTAFKTISTQLDDSFASSNSNWDYPVEVLQTAWEGVNPNVNVTFTFNLTDVRSLRPIPVFYISMVFFDVSGLGASQAVLLEEPDVGLEFMWEPQIQINSSEGVFAEFSWSYNALLQGDSQVFVISPNRTVGVPAQISGFEILGLFEAVTKRTVLDDGVTIADFASSLDRLDSFVDTSGDPCLPVPWNWLVCSIESPPRVTQINITSTGANGTIPIGFGNLDRLAVLDLSNNSFTGELPQSLASVSTLRELNVANNKLNGELPQTLPKSSLLNLEILSLHNNNFSGNPSSLFVAFGPAALITKIDLSNNDFSGPLPAEIVQLANLQYLDLSFNNLTNSKGDNTIARLIASSNQLKFLNLRSNSFTGTIPSAIWTSESLETVDLSDNKFDTLNLTTWCSILQSRNGDLSGFKQKVNLTNNAIKNVIYPCADYVNKLPKPGNTDSWIQLHLVSSGYILLANNGYCDENGNNGLANRYVCRPSQTHNFWDTSARDNRKVIIIASVVCGVFVIVVACILFVLSRRMWRRTKELRKIQEALAREDVRPPFFKYDVLKTATGDFSEVNKLGEGAFGAVYKAVLPDHSIVAVKVLEPTDQNIEDFLNEMVLITGIKHKHLIQLKGCCVRDRKRLLVYEYAENKNLADALWGPERTFGLSWDQRFKICMGVAKGLSYLHEELQPRIIHRDIKAPNILLDKNLEAKIADFGLALPIREQSTPGQTQVATRIGGTLGYFSPEYATAGKVTEKLDVYSYGVLVLEIIAGRKCIDLSLTDPDEIYLKDWAFKKYTDGRVMDIVETALLATGSIDQILLVLKTAISCLQENHERRPSMSQVVNMLSGRSPDEVAVDIIGQLKDQERMYQDLFQASKGKGTEDSLAEHGLLQSTGMTQSSEGPQSLIHLSVTKPR</sequence>
<keyword evidence="7" id="KW-0732">Signal</keyword>
<dbReference type="EC" id="2.7.11.1" evidence="2"/>
<evidence type="ECO:0000256" key="12">
    <source>
        <dbReference type="ARBA" id="ARBA00022989"/>
    </source>
</evidence>
<dbReference type="PROSITE" id="PS00107">
    <property type="entry name" value="PROTEIN_KINASE_ATP"/>
    <property type="match status" value="1"/>
</dbReference>
<feature type="domain" description="Protein kinase" evidence="20">
    <location>
        <begin position="846"/>
        <end position="1129"/>
    </location>
</feature>
<comment type="catalytic activity">
    <reaction evidence="16">
        <text>L-seryl-[protein] + ATP = O-phospho-L-seryl-[protein] + ADP + H(+)</text>
        <dbReference type="Rhea" id="RHEA:17989"/>
        <dbReference type="Rhea" id="RHEA-COMP:9863"/>
        <dbReference type="Rhea" id="RHEA-COMP:11604"/>
        <dbReference type="ChEBI" id="CHEBI:15378"/>
        <dbReference type="ChEBI" id="CHEBI:29999"/>
        <dbReference type="ChEBI" id="CHEBI:30616"/>
        <dbReference type="ChEBI" id="CHEBI:83421"/>
        <dbReference type="ChEBI" id="CHEBI:456216"/>
        <dbReference type="EC" id="2.7.11.1"/>
    </reaction>
</comment>
<keyword evidence="9 17" id="KW-0547">Nucleotide-binding</keyword>
<dbReference type="FunFam" id="1.10.510.10:FF:000384">
    <property type="entry name" value="G-type lectin S-receptor-like serine/threonine-protein kinase"/>
    <property type="match status" value="1"/>
</dbReference>
<evidence type="ECO:0000256" key="13">
    <source>
        <dbReference type="ARBA" id="ARBA00023136"/>
    </source>
</evidence>
<dbReference type="InterPro" id="IPR000719">
    <property type="entry name" value="Prot_kinase_dom"/>
</dbReference>